<name>A0ACC0CIU7_9PEZI</name>
<dbReference type="EMBL" id="MU394454">
    <property type="protein sequence ID" value="KAI6080328.1"/>
    <property type="molecule type" value="Genomic_DNA"/>
</dbReference>
<dbReference type="Proteomes" id="UP001497680">
    <property type="component" value="Unassembled WGS sequence"/>
</dbReference>
<protein>
    <submittedName>
        <fullName evidence="1">Alcohol acetyltransferase-domain-containing protein</fullName>
    </submittedName>
</protein>
<reference evidence="1 2" key="1">
    <citation type="journal article" date="2022" name="New Phytol.">
        <title>Ecological generalism drives hyperdiversity of secondary metabolite gene clusters in xylarialean endophytes.</title>
        <authorList>
            <person name="Franco M.E.E."/>
            <person name="Wisecaver J.H."/>
            <person name="Arnold A.E."/>
            <person name="Ju Y.M."/>
            <person name="Slot J.C."/>
            <person name="Ahrendt S."/>
            <person name="Moore L.P."/>
            <person name="Eastman K.E."/>
            <person name="Scott K."/>
            <person name="Konkel Z."/>
            <person name="Mondo S.J."/>
            <person name="Kuo A."/>
            <person name="Hayes R.D."/>
            <person name="Haridas S."/>
            <person name="Andreopoulos B."/>
            <person name="Riley R."/>
            <person name="LaButti K."/>
            <person name="Pangilinan J."/>
            <person name="Lipzen A."/>
            <person name="Amirebrahimi M."/>
            <person name="Yan J."/>
            <person name="Adam C."/>
            <person name="Keymanesh K."/>
            <person name="Ng V."/>
            <person name="Louie K."/>
            <person name="Northen T."/>
            <person name="Drula E."/>
            <person name="Henrissat B."/>
            <person name="Hsieh H.M."/>
            <person name="Youens-Clark K."/>
            <person name="Lutzoni F."/>
            <person name="Miadlikowska J."/>
            <person name="Eastwood D.C."/>
            <person name="Hamelin R.C."/>
            <person name="Grigoriev I.V."/>
            <person name="U'Ren J.M."/>
        </authorList>
    </citation>
    <scope>NUCLEOTIDE SEQUENCE [LARGE SCALE GENOMIC DNA]</scope>
    <source>
        <strain evidence="1 2">ER1909</strain>
    </source>
</reference>
<accession>A0ACC0CIU7</accession>
<organism evidence="1 2">
    <name type="scientific">Hypoxylon rubiginosum</name>
    <dbReference type="NCBI Taxonomy" id="110542"/>
    <lineage>
        <taxon>Eukaryota</taxon>
        <taxon>Fungi</taxon>
        <taxon>Dikarya</taxon>
        <taxon>Ascomycota</taxon>
        <taxon>Pezizomycotina</taxon>
        <taxon>Sordariomycetes</taxon>
        <taxon>Xylariomycetidae</taxon>
        <taxon>Xylariales</taxon>
        <taxon>Hypoxylaceae</taxon>
        <taxon>Hypoxylon</taxon>
    </lineage>
</organism>
<gene>
    <name evidence="1" type="ORF">F4821DRAFT_251722</name>
</gene>
<keyword evidence="2" id="KW-1185">Reference proteome</keyword>
<sequence>MHTLDQYRGTIVSCRYSLPSNLTHQDALGTLKARFCEAVACVVLAQSHLQVGIVGENTKDPAFVCLDHLDFRNHVDWNTFDNFDDLESQYSATAQFQLDARYSHLATQPGWRVIVLQKVGADYLEVLYVWNHPHHDGMSGKIFHEQLLRSLNRSVAEKNGNDLVDKKNQQDLDTWVLHLPDSSDTLPPPPEVLSPWPMSTAFLLKALWKELKPLSIFPAGDTYATWAPIQTAPYMTQRRTFVVDSDTVTKLVGVCRQNHTTLTGLFHALVLVSLVSAVEEAKGFASRTPYDLRHFLPSNTPAYPWLRPKESMCNYVSVIDHEFDAELVANIRSKISPEATSPSLTTDIMDIVWPVSARVRREIKARLDSGINNDMIGIMKFVRDWRPQQQSEARKPRYLSWLVTNLGVLDGEGSETQQEHDARWSICRADLILSAEVPSAALSVSIMTVKDKQMCVTCTWQDCAVDTQVGDRLMTDLEQWLSEIVS</sequence>
<evidence type="ECO:0000313" key="1">
    <source>
        <dbReference type="EMBL" id="KAI6080328.1"/>
    </source>
</evidence>
<evidence type="ECO:0000313" key="2">
    <source>
        <dbReference type="Proteomes" id="UP001497680"/>
    </source>
</evidence>
<proteinExistence type="predicted"/>
<comment type="caution">
    <text evidence="1">The sequence shown here is derived from an EMBL/GenBank/DDBJ whole genome shotgun (WGS) entry which is preliminary data.</text>
</comment>